<keyword evidence="4" id="KW-1185">Reference proteome</keyword>
<reference evidence="3 4" key="1">
    <citation type="submission" date="2019-01" db="EMBL/GenBank/DDBJ databases">
        <title>Litorilituus lipolytica sp. nov., isolated from intertidal sand of the Yellow Sea in China.</title>
        <authorList>
            <person name="Liu A."/>
        </authorList>
    </citation>
    <scope>NUCLEOTIDE SEQUENCE [LARGE SCALE GENOMIC DNA]</scope>
    <source>
        <strain evidence="3 4">RZ04</strain>
    </source>
</reference>
<dbReference type="RefSeq" id="WP_140605151.1">
    <property type="nucleotide sequence ID" value="NZ_SAWY01000038.1"/>
</dbReference>
<dbReference type="GO" id="GO:0006508">
    <property type="term" value="P:proteolysis"/>
    <property type="evidence" value="ECO:0007669"/>
    <property type="project" value="InterPro"/>
</dbReference>
<evidence type="ECO:0000313" key="4">
    <source>
        <dbReference type="Proteomes" id="UP000315303"/>
    </source>
</evidence>
<feature type="domain" description="Peptidase M28" evidence="2">
    <location>
        <begin position="97"/>
        <end position="299"/>
    </location>
</feature>
<dbReference type="GO" id="GO:0008235">
    <property type="term" value="F:metalloexopeptidase activity"/>
    <property type="evidence" value="ECO:0007669"/>
    <property type="project" value="InterPro"/>
</dbReference>
<dbReference type="Pfam" id="PF04389">
    <property type="entry name" value="Peptidase_M28"/>
    <property type="match status" value="1"/>
</dbReference>
<dbReference type="PANTHER" id="PTHR12147:SF26">
    <property type="entry name" value="PEPTIDASE M28 DOMAIN-CONTAINING PROTEIN"/>
    <property type="match status" value="1"/>
</dbReference>
<dbReference type="EMBL" id="SAWY01000038">
    <property type="protein sequence ID" value="TPH12789.1"/>
    <property type="molecule type" value="Genomic_DNA"/>
</dbReference>
<organism evidence="3 4">
    <name type="scientific">Litorilituus lipolyticus</name>
    <dbReference type="NCBI Taxonomy" id="2491017"/>
    <lineage>
        <taxon>Bacteria</taxon>
        <taxon>Pseudomonadati</taxon>
        <taxon>Pseudomonadota</taxon>
        <taxon>Gammaproteobacteria</taxon>
        <taxon>Alteromonadales</taxon>
        <taxon>Colwelliaceae</taxon>
        <taxon>Litorilituus</taxon>
    </lineage>
</organism>
<sequence>MKKYFSIILFLSIHHSLSLANDEVNSRIQLQQEVLLQYIEALSSDDMQGRKFATNSSSKTQDYLINALKSYNIQPFKNKYLHRFNHDNFFNNKQGANVIGFVPGNQYSDKYIVLTAHYDHLGVKGKHVYNGADDNASGVAALLTFGKLIKETPLKHNIILLFTDGEEINLLGARSFIRQNDAIKESIMLNINVDMIAGDNKTKRLHYIYGNFDKFTKTDLVQQLFKEIKTDDIKVKKGFKHFGRNSIQDRRTNWKMASDHGVFANHDIPYLYYGVGTHKNYHSVSDTYANVNKAFAVASSTLIFKHLLYLDNSISLN</sequence>
<name>A0A502KR53_9GAMM</name>
<dbReference type="InterPro" id="IPR007484">
    <property type="entry name" value="Peptidase_M28"/>
</dbReference>
<comment type="caution">
    <text evidence="3">The sequence shown here is derived from an EMBL/GenBank/DDBJ whole genome shotgun (WGS) entry which is preliminary data.</text>
</comment>
<dbReference type="Proteomes" id="UP000315303">
    <property type="component" value="Unassembled WGS sequence"/>
</dbReference>
<dbReference type="SUPFAM" id="SSF53187">
    <property type="entry name" value="Zn-dependent exopeptidases"/>
    <property type="match status" value="1"/>
</dbReference>
<evidence type="ECO:0000259" key="2">
    <source>
        <dbReference type="Pfam" id="PF04389"/>
    </source>
</evidence>
<dbReference type="OrthoDB" id="1521787at2"/>
<feature type="signal peptide" evidence="1">
    <location>
        <begin position="1"/>
        <end position="20"/>
    </location>
</feature>
<protein>
    <submittedName>
        <fullName evidence="3">M28 family peptidase</fullName>
    </submittedName>
</protein>
<evidence type="ECO:0000256" key="1">
    <source>
        <dbReference type="SAM" id="SignalP"/>
    </source>
</evidence>
<dbReference type="AlphaFoldDB" id="A0A502KR53"/>
<proteinExistence type="predicted"/>
<keyword evidence="1" id="KW-0732">Signal</keyword>
<dbReference type="PANTHER" id="PTHR12147">
    <property type="entry name" value="METALLOPEPTIDASE M28 FAMILY MEMBER"/>
    <property type="match status" value="1"/>
</dbReference>
<dbReference type="InterPro" id="IPR045175">
    <property type="entry name" value="M28_fam"/>
</dbReference>
<gene>
    <name evidence="3" type="ORF">EPA86_15280</name>
</gene>
<accession>A0A502KR53</accession>
<feature type="chain" id="PRO_5021386738" evidence="1">
    <location>
        <begin position="21"/>
        <end position="317"/>
    </location>
</feature>
<evidence type="ECO:0000313" key="3">
    <source>
        <dbReference type="EMBL" id="TPH12789.1"/>
    </source>
</evidence>
<dbReference type="Gene3D" id="3.40.630.10">
    <property type="entry name" value="Zn peptidases"/>
    <property type="match status" value="1"/>
</dbReference>